<feature type="compositionally biased region" description="Polar residues" evidence="1">
    <location>
        <begin position="330"/>
        <end position="341"/>
    </location>
</feature>
<evidence type="ECO:0000256" key="1">
    <source>
        <dbReference type="SAM" id="MobiDB-lite"/>
    </source>
</evidence>
<dbReference type="InterPro" id="IPR054464">
    <property type="entry name" value="ULD_fung"/>
</dbReference>
<dbReference type="OrthoDB" id="3055369at2759"/>
<feature type="domain" description="Ubiquitin-like" evidence="2">
    <location>
        <begin position="616"/>
        <end position="710"/>
    </location>
</feature>
<comment type="caution">
    <text evidence="3">The sequence shown here is derived from an EMBL/GenBank/DDBJ whole genome shotgun (WGS) entry which is preliminary data.</text>
</comment>
<evidence type="ECO:0000313" key="3">
    <source>
        <dbReference type="EMBL" id="PPR01807.1"/>
    </source>
</evidence>
<dbReference type="Proteomes" id="UP000284706">
    <property type="component" value="Unassembled WGS sequence"/>
</dbReference>
<dbReference type="Pfam" id="PF22893">
    <property type="entry name" value="ULD_2"/>
    <property type="match status" value="2"/>
</dbReference>
<reference evidence="3 4" key="1">
    <citation type="journal article" date="2018" name="Evol. Lett.">
        <title>Horizontal gene cluster transfer increased hallucinogenic mushroom diversity.</title>
        <authorList>
            <person name="Reynolds H.T."/>
            <person name="Vijayakumar V."/>
            <person name="Gluck-Thaler E."/>
            <person name="Korotkin H.B."/>
            <person name="Matheny P.B."/>
            <person name="Slot J.C."/>
        </authorList>
    </citation>
    <scope>NUCLEOTIDE SEQUENCE [LARGE SCALE GENOMIC DNA]</scope>
    <source>
        <strain evidence="3 4">SRW20</strain>
    </source>
</reference>
<feature type="region of interest" description="Disordered" evidence="1">
    <location>
        <begin position="326"/>
        <end position="345"/>
    </location>
</feature>
<protein>
    <recommendedName>
        <fullName evidence="2">Ubiquitin-like domain-containing protein</fullName>
    </recommendedName>
</protein>
<dbReference type="AlphaFoldDB" id="A0A409YFL1"/>
<dbReference type="PANTHER" id="PTHR38886:SF1">
    <property type="entry name" value="NACHT-NTPASE AND P-LOOP NTPASES N-TERMINAL DOMAIN-CONTAINING PROTEIN"/>
    <property type="match status" value="1"/>
</dbReference>
<keyword evidence="4" id="KW-1185">Reference proteome</keyword>
<evidence type="ECO:0000313" key="4">
    <source>
        <dbReference type="Proteomes" id="UP000284706"/>
    </source>
</evidence>
<evidence type="ECO:0000259" key="2">
    <source>
        <dbReference type="Pfam" id="PF22893"/>
    </source>
</evidence>
<sequence length="916" mass="102083">MPVFAFTAGSLGDILATAGLSAEIIQTLYDNRNISRECDNLATELRSLQQTLILTEFALERYESTPLGGPLAHVIRPEVAQCHLSLKQFSEKINSCQNALQSTTISSLWRRVLWAASDEANALSEKLSNHRVKLTLLLVSLQIVGFLDPQPSRLSAARLHLQNASSSMTRIKDNTIQVVDLLGDIIPVSMLFCSSWESFHHILKGYSTNRIGQDYVDRGDYEIVGPDNDTIISSSNFARAVKEGETYEMSVVFRPHATTEKGIECPRCGHSGFRVISSRTWTYCPRCSCRFNVGLHYKTVPIFEQNMLLDEECQTLDDSEPNASEIAVQPSHSEQTPSPEDSPSDIKYFRRITVELQQVVSTKPSRTSTTNNQARFTTIGTILHEATNLSVKAAELEETNQYEAALETYMKSAVMLSGILDKKAPQNQVHKTELERRLRIMRETSIGRMNALAGSGVHMPIDGRDQAVIKVLYDHRNLSEECDDLAIELQSLQQVLILTELAMDRYETTPLGGPLAHCIRPEVAQCHLSLRKFAQTLVDWQNAVKFTTISALWRRIMWAASDEANALAAKLSNHRLKLTTLLISLHSIGLLEPSPSRLGTARSHLQKGSLSMTRIEDNTIQVIDLLGDTIPISTLFCSSWEASILHSSSQASVDSFHHILKGYSSNRMGQEFVERGDFEIVRADSGGMIFPEDFARVVQEGDVLEMSAVFRLPATARRKAFRCPRCSRANISNLISRTWIRCFEYPLSSHSFLLTVPSAYCSCCFNVGLRYATGTNQTDVSGISNELPKSPKGGQHACQESDMMDATYFRRITLEFEQTITFQMTLSLVSNQPFKPDLPVNPASRKALQQSLDLARKAVQLDTENKLVGALEAYTGSAVLLTGVLEKCLPLRANKKNREQEMARVTKIVSCRSSEA</sequence>
<organism evidence="3 4">
    <name type="scientific">Gymnopilus dilepis</name>
    <dbReference type="NCBI Taxonomy" id="231916"/>
    <lineage>
        <taxon>Eukaryota</taxon>
        <taxon>Fungi</taxon>
        <taxon>Dikarya</taxon>
        <taxon>Basidiomycota</taxon>
        <taxon>Agaricomycotina</taxon>
        <taxon>Agaricomycetes</taxon>
        <taxon>Agaricomycetidae</taxon>
        <taxon>Agaricales</taxon>
        <taxon>Agaricineae</taxon>
        <taxon>Hymenogastraceae</taxon>
        <taxon>Gymnopilus</taxon>
    </lineage>
</organism>
<dbReference type="InParanoid" id="A0A409YFL1"/>
<gene>
    <name evidence="3" type="ORF">CVT26_013166</name>
</gene>
<accession>A0A409YFL1</accession>
<dbReference type="EMBL" id="NHYE01000901">
    <property type="protein sequence ID" value="PPR01807.1"/>
    <property type="molecule type" value="Genomic_DNA"/>
</dbReference>
<name>A0A409YFL1_9AGAR</name>
<dbReference type="PANTHER" id="PTHR38886">
    <property type="entry name" value="SESA DOMAIN-CONTAINING PROTEIN"/>
    <property type="match status" value="1"/>
</dbReference>
<feature type="domain" description="Ubiquitin-like" evidence="2">
    <location>
        <begin position="172"/>
        <end position="254"/>
    </location>
</feature>
<proteinExistence type="predicted"/>